<dbReference type="SUPFAM" id="SSF48403">
    <property type="entry name" value="Ankyrin repeat"/>
    <property type="match status" value="1"/>
</dbReference>
<dbReference type="PROSITE" id="PS50088">
    <property type="entry name" value="ANK_REPEAT"/>
    <property type="match status" value="1"/>
</dbReference>
<dbReference type="VEuPathDB" id="GiardiaDB:GL50803_00112557"/>
<organism evidence="4 5">
    <name type="scientific">Giardia intestinalis</name>
    <name type="common">Giardia lamblia</name>
    <dbReference type="NCBI Taxonomy" id="5741"/>
    <lineage>
        <taxon>Eukaryota</taxon>
        <taxon>Metamonada</taxon>
        <taxon>Diplomonadida</taxon>
        <taxon>Hexamitidae</taxon>
        <taxon>Giardiinae</taxon>
        <taxon>Giardia</taxon>
    </lineage>
</organism>
<dbReference type="OrthoDB" id="539213at2759"/>
<feature type="region of interest" description="Disordered" evidence="3">
    <location>
        <begin position="475"/>
        <end position="505"/>
    </location>
</feature>
<evidence type="ECO:0000313" key="5">
    <source>
        <dbReference type="Proteomes" id="UP000018040"/>
    </source>
</evidence>
<name>V6U429_GIAIN</name>
<evidence type="ECO:0000256" key="3">
    <source>
        <dbReference type="SAM" id="MobiDB-lite"/>
    </source>
</evidence>
<dbReference type="Proteomes" id="UP000018040">
    <property type="component" value="Unassembled WGS sequence"/>
</dbReference>
<comment type="caution">
    <text evidence="4">The sequence shown here is derived from an EMBL/GenBank/DDBJ whole genome shotgun (WGS) entry which is preliminary data.</text>
</comment>
<evidence type="ECO:0000313" key="4">
    <source>
        <dbReference type="EMBL" id="ESU45731.1"/>
    </source>
</evidence>
<feature type="region of interest" description="Disordered" evidence="3">
    <location>
        <begin position="601"/>
        <end position="703"/>
    </location>
</feature>
<feature type="coiled-coil region" evidence="2">
    <location>
        <begin position="240"/>
        <end position="267"/>
    </location>
</feature>
<accession>V6U429</accession>
<dbReference type="PANTHER" id="PTHR31192">
    <property type="entry name" value="SPERM-SPECIFIC FAMILY, CLASS Q"/>
    <property type="match status" value="1"/>
</dbReference>
<dbReference type="VEuPathDB" id="GiardiaDB:DHA2_151358"/>
<feature type="compositionally biased region" description="Basic and acidic residues" evidence="3">
    <location>
        <begin position="320"/>
        <end position="344"/>
    </location>
</feature>
<feature type="compositionally biased region" description="Basic and acidic residues" evidence="3">
    <location>
        <begin position="687"/>
        <end position="703"/>
    </location>
</feature>
<gene>
    <name evidence="4" type="ORF">GSB_150852</name>
</gene>
<dbReference type="Gene3D" id="1.25.40.20">
    <property type="entry name" value="Ankyrin repeat-containing domain"/>
    <property type="match status" value="1"/>
</dbReference>
<dbReference type="SMART" id="SM00248">
    <property type="entry name" value="ANK"/>
    <property type="match status" value="4"/>
</dbReference>
<sequence length="703" mass="76603">MNQKIMVPRPALKREWFDAIYRGDMESVSQMLPQMRKTCNQWGETGLMISAKNGDVAMAELLAPHEAGITNVEGRTALMLAAAANSSEICKLLVAEEKHIVTLDSRNALMFAASTNAVDAAETLVCDLGKTRDALGRSPLHYAVLNQAPHVVQLILQYPNDVSHDDIALLLDYSKERGYDVIAQMLAEYDPTNRMMEFDQVSLIKLSELQQLMQKFPSSSLRSEATKLLSEAIESVTIDLEKKSNMVEGYNNEINMLHERISVLNETIGHQQKELDGLYKTVKLGISGVEASKQNIPSSEFAIKRAQELMIKPLSVDTSKTSHDEKYSNRCSTDMHDAQNHDGSDVAPTTEAGSLETYLAHTKSTPSRADTTEDRTILSDRDQQAMVVDPAIEAEESGELDRRAPVISYSPHVSNDEERQYLAYMALMAEIDEEHGATSRTLERPPPHLTIPRTRESIGTDEVDAIVSTGSLVTDLKGSPVSAPAENPVTTVKEDEDNDASNLPPADMQIEFLEPQQPRELVLLESDISKREALDSALTDQIAENNKDYIGELGEPLEVDRMSSCPSSSPPSEYVDSPATVVMLASDEETVRSQNLQLVTQSDALSEPPADEGEVNALGEPPADEGEVNALGEPPADEGEVNALDEPPADEGEVNALGEPPADEGEVNALGEPPADEGEVNALGEPLPHEDLASDISKEEGDS</sequence>
<dbReference type="PANTHER" id="PTHR31192:SF4">
    <property type="entry name" value="SPERM-SPECIFIC FAMILY, CLASS Q"/>
    <property type="match status" value="1"/>
</dbReference>
<keyword evidence="1" id="KW-0040">ANK repeat</keyword>
<dbReference type="VEuPathDB" id="GiardiaDB:GL50581_1053"/>
<reference evidence="5" key="1">
    <citation type="submission" date="2012-02" db="EMBL/GenBank/DDBJ databases">
        <title>Genome sequencing of Giardia lamblia Genotypes A2 and B isolates (DH and GS) and comparative analysis with the genomes of Genotypes A1 and E (WB and Pig).</title>
        <authorList>
            <person name="Adam R."/>
            <person name="Dahlstrom E."/>
            <person name="Martens C."/>
            <person name="Bruno D."/>
            <person name="Barbian K."/>
            <person name="Porcella S.F."/>
            <person name="Nash T."/>
        </authorList>
    </citation>
    <scope>NUCLEOTIDE SEQUENCE</scope>
    <source>
        <strain evidence="5">GS</strain>
    </source>
</reference>
<dbReference type="Pfam" id="PF12796">
    <property type="entry name" value="Ank_2"/>
    <property type="match status" value="2"/>
</dbReference>
<dbReference type="EMBL" id="AHHH01000002">
    <property type="protein sequence ID" value="ESU45731.1"/>
    <property type="molecule type" value="Genomic_DNA"/>
</dbReference>
<feature type="repeat" description="ANK" evidence="1">
    <location>
        <begin position="135"/>
        <end position="167"/>
    </location>
</feature>
<dbReference type="InterPro" id="IPR036770">
    <property type="entry name" value="Ankyrin_rpt-contain_sf"/>
</dbReference>
<dbReference type="VEuPathDB" id="GiardiaDB:QR46_1020"/>
<protein>
    <submittedName>
        <fullName evidence="4">Ankyrin repeat protein</fullName>
    </submittedName>
</protein>
<keyword evidence="2" id="KW-0175">Coiled coil</keyword>
<dbReference type="AlphaFoldDB" id="V6U429"/>
<reference evidence="4 5" key="2">
    <citation type="journal article" date="2013" name="Genome Biol. Evol.">
        <title>Genome sequencing of Giardia lamblia genotypes A2 and B isolates (DH and GS) and comparative analysis with the genomes of genotypes A1 and E (WB and Pig).</title>
        <authorList>
            <person name="Adam R.D."/>
            <person name="Dahlstrom E.W."/>
            <person name="Martens C.A."/>
            <person name="Bruno D.P."/>
            <person name="Barbian K.D."/>
            <person name="Ricklefs S.M."/>
            <person name="Hernandez M.M."/>
            <person name="Narla N.P."/>
            <person name="Patel R.B."/>
            <person name="Porcella S.F."/>
            <person name="Nash T.E."/>
        </authorList>
    </citation>
    <scope>NUCLEOTIDE SEQUENCE [LARGE SCALE GENOMIC DNA]</scope>
    <source>
        <strain evidence="4 5">GS</strain>
    </source>
</reference>
<dbReference type="PROSITE" id="PS50297">
    <property type="entry name" value="ANK_REP_REGION"/>
    <property type="match status" value="1"/>
</dbReference>
<proteinExistence type="predicted"/>
<evidence type="ECO:0000256" key="1">
    <source>
        <dbReference type="PROSITE-ProRule" id="PRU00023"/>
    </source>
</evidence>
<dbReference type="InterPro" id="IPR002110">
    <property type="entry name" value="Ankyrin_rpt"/>
</dbReference>
<feature type="region of interest" description="Disordered" evidence="3">
    <location>
        <begin position="317"/>
        <end position="349"/>
    </location>
</feature>
<evidence type="ECO:0000256" key="2">
    <source>
        <dbReference type="SAM" id="Coils"/>
    </source>
</evidence>